<reference evidence="2" key="1">
    <citation type="submission" date="2015-09" db="EMBL/GenBank/DDBJ databases">
        <authorList>
            <consortium name="Pathogen Informatics"/>
        </authorList>
    </citation>
    <scope>NUCLEOTIDE SEQUENCE [LARGE SCALE GENOMIC DNA]</scope>
    <source>
        <strain evidence="2">Lake Konstanz</strain>
    </source>
</reference>
<proteinExistence type="predicted"/>
<dbReference type="VEuPathDB" id="TriTrypDB:BSAL_14265"/>
<keyword evidence="2" id="KW-1185">Reference proteome</keyword>
<dbReference type="Proteomes" id="UP000051952">
    <property type="component" value="Unassembled WGS sequence"/>
</dbReference>
<organism evidence="1 2">
    <name type="scientific">Bodo saltans</name>
    <name type="common">Flagellated protozoan</name>
    <dbReference type="NCBI Taxonomy" id="75058"/>
    <lineage>
        <taxon>Eukaryota</taxon>
        <taxon>Discoba</taxon>
        <taxon>Euglenozoa</taxon>
        <taxon>Kinetoplastea</taxon>
        <taxon>Metakinetoplastina</taxon>
        <taxon>Eubodonida</taxon>
        <taxon>Bodonidae</taxon>
        <taxon>Bodo</taxon>
    </lineage>
</organism>
<evidence type="ECO:0000313" key="2">
    <source>
        <dbReference type="Proteomes" id="UP000051952"/>
    </source>
</evidence>
<gene>
    <name evidence="1" type="ORF">BSAL_14265</name>
</gene>
<protein>
    <submittedName>
        <fullName evidence="1">Uncharacterized protein</fullName>
    </submittedName>
</protein>
<accession>A0A0S4JDN5</accession>
<dbReference type="AlphaFoldDB" id="A0A0S4JDN5"/>
<evidence type="ECO:0000313" key="1">
    <source>
        <dbReference type="EMBL" id="CUG88224.1"/>
    </source>
</evidence>
<dbReference type="EMBL" id="CYKH01001626">
    <property type="protein sequence ID" value="CUG88224.1"/>
    <property type="molecule type" value="Genomic_DNA"/>
</dbReference>
<name>A0A0S4JDN5_BODSA</name>
<sequence length="78" mass="8812">MNGISVDPVTHALRLPEVLPCSKIEIVEMRALHAMYNTDVLKEATNCIKMLPGVQQGERETLQIRWQANIQLAADERL</sequence>